<evidence type="ECO:0000313" key="5">
    <source>
        <dbReference type="EMBL" id="MBE9033179.1"/>
    </source>
</evidence>
<keyword evidence="2" id="KW-0378">Hydrolase</keyword>
<sequence length="261" mass="30127">MRLSQSNLKLLSACPRKFQHLYLDQYAVPVGLEQVERMAEGSQFHLLMQQHSLGLPINALLEGDPQLKTWFETFQQQRSQILRLEENEQILWQQSEHLRTISHQGHVLTVVYDWVMLGATQGQIIDWKTYPKPLKAKRLEQDWQTRLYLYVLAKTTTVVPEQLVMTYWFFQSRPDDNAAAQSIRVRYSTQQYEQTQAELDTLLTQLSQWLSAYNDGQAELPQVDIEKGQCENCAFALRCGRTNSVTSSSAISLAAFAEVEI</sequence>
<dbReference type="AlphaFoldDB" id="A0A928VVX5"/>
<dbReference type="InterPro" id="IPR011604">
    <property type="entry name" value="PDDEXK-like_dom_sf"/>
</dbReference>
<evidence type="ECO:0000313" key="6">
    <source>
        <dbReference type="Proteomes" id="UP000625316"/>
    </source>
</evidence>
<dbReference type="Proteomes" id="UP000625316">
    <property type="component" value="Unassembled WGS sequence"/>
</dbReference>
<evidence type="ECO:0000256" key="1">
    <source>
        <dbReference type="ARBA" id="ARBA00022763"/>
    </source>
</evidence>
<keyword evidence="2" id="KW-0067">ATP-binding</keyword>
<proteinExistence type="predicted"/>
<keyword evidence="2" id="KW-0347">Helicase</keyword>
<dbReference type="RefSeq" id="WP_264327988.1">
    <property type="nucleotide sequence ID" value="NZ_JADEXQ010000160.1"/>
</dbReference>
<evidence type="ECO:0000259" key="4">
    <source>
        <dbReference type="Pfam" id="PF12705"/>
    </source>
</evidence>
<keyword evidence="1" id="KW-0227">DNA damage</keyword>
<protein>
    <submittedName>
        <fullName evidence="5">PD-(D/E)XK nuclease family protein</fullName>
    </submittedName>
</protein>
<comment type="caution">
    <text evidence="5">The sequence shown here is derived from an EMBL/GenBank/DDBJ whole genome shotgun (WGS) entry which is preliminary data.</text>
</comment>
<evidence type="ECO:0000256" key="2">
    <source>
        <dbReference type="ARBA" id="ARBA00022806"/>
    </source>
</evidence>
<dbReference type="EMBL" id="JADEXQ010000160">
    <property type="protein sequence ID" value="MBE9033179.1"/>
    <property type="molecule type" value="Genomic_DNA"/>
</dbReference>
<reference evidence="5" key="1">
    <citation type="submission" date="2020-10" db="EMBL/GenBank/DDBJ databases">
        <authorList>
            <person name="Castelo-Branco R."/>
            <person name="Eusebio N."/>
            <person name="Adriana R."/>
            <person name="Vieira A."/>
            <person name="Brugerolle De Fraissinette N."/>
            <person name="Rezende De Castro R."/>
            <person name="Schneider M.P."/>
            <person name="Vasconcelos V."/>
            <person name="Leao P.N."/>
        </authorList>
    </citation>
    <scope>NUCLEOTIDE SEQUENCE</scope>
    <source>
        <strain evidence="5">LEGE 11480</strain>
    </source>
</reference>
<accession>A0A928VVX5</accession>
<dbReference type="GO" id="GO:0006281">
    <property type="term" value="P:DNA repair"/>
    <property type="evidence" value="ECO:0007669"/>
    <property type="project" value="UniProtKB-KW"/>
</dbReference>
<dbReference type="Gene3D" id="3.90.320.10">
    <property type="match status" value="1"/>
</dbReference>
<keyword evidence="3" id="KW-0234">DNA repair</keyword>
<keyword evidence="6" id="KW-1185">Reference proteome</keyword>
<organism evidence="5 6">
    <name type="scientific">Romeriopsis navalis LEGE 11480</name>
    <dbReference type="NCBI Taxonomy" id="2777977"/>
    <lineage>
        <taxon>Bacteria</taxon>
        <taxon>Bacillati</taxon>
        <taxon>Cyanobacteriota</taxon>
        <taxon>Cyanophyceae</taxon>
        <taxon>Leptolyngbyales</taxon>
        <taxon>Leptolyngbyaceae</taxon>
        <taxon>Romeriopsis</taxon>
        <taxon>Romeriopsis navalis</taxon>
    </lineage>
</organism>
<dbReference type="InterPro" id="IPR038726">
    <property type="entry name" value="PDDEXK_AddAB-type"/>
</dbReference>
<evidence type="ECO:0000256" key="3">
    <source>
        <dbReference type="ARBA" id="ARBA00023204"/>
    </source>
</evidence>
<dbReference type="GO" id="GO:0004386">
    <property type="term" value="F:helicase activity"/>
    <property type="evidence" value="ECO:0007669"/>
    <property type="project" value="UniProtKB-KW"/>
</dbReference>
<gene>
    <name evidence="5" type="ORF">IQ266_25915</name>
</gene>
<name>A0A928VVX5_9CYAN</name>
<dbReference type="Pfam" id="PF12705">
    <property type="entry name" value="PDDEXK_1"/>
    <property type="match status" value="1"/>
</dbReference>
<feature type="domain" description="PD-(D/E)XK endonuclease-like" evidence="4">
    <location>
        <begin position="2"/>
        <end position="239"/>
    </location>
</feature>
<keyword evidence="2" id="KW-0547">Nucleotide-binding</keyword>